<organism evidence="4">
    <name type="scientific">marine sediment metagenome</name>
    <dbReference type="NCBI Taxonomy" id="412755"/>
    <lineage>
        <taxon>unclassified sequences</taxon>
        <taxon>metagenomes</taxon>
        <taxon>ecological metagenomes</taxon>
    </lineage>
</organism>
<dbReference type="InterPro" id="IPR004453">
    <property type="entry name" value="QueG"/>
</dbReference>
<accession>X0YI67</accession>
<dbReference type="PANTHER" id="PTHR30002:SF4">
    <property type="entry name" value="EPOXYQUEUOSINE REDUCTASE"/>
    <property type="match status" value="1"/>
</dbReference>
<dbReference type="AlphaFoldDB" id="X0YI67"/>
<dbReference type="GO" id="GO:0008616">
    <property type="term" value="P:tRNA queuosine(34) biosynthetic process"/>
    <property type="evidence" value="ECO:0007669"/>
    <property type="project" value="InterPro"/>
</dbReference>
<dbReference type="EMBL" id="BART01004685">
    <property type="protein sequence ID" value="GAG55744.1"/>
    <property type="molecule type" value="Genomic_DNA"/>
</dbReference>
<keyword evidence="1" id="KW-0479">Metal-binding</keyword>
<dbReference type="Pfam" id="PF08331">
    <property type="entry name" value="QueG_DUF1730"/>
    <property type="match status" value="1"/>
</dbReference>
<keyword evidence="1" id="KW-0004">4Fe-4S</keyword>
<dbReference type="PANTHER" id="PTHR30002">
    <property type="entry name" value="EPOXYQUEUOSINE REDUCTASE"/>
    <property type="match status" value="1"/>
</dbReference>
<dbReference type="GO" id="GO:0051539">
    <property type="term" value="F:4 iron, 4 sulfur cluster binding"/>
    <property type="evidence" value="ECO:0007669"/>
    <property type="project" value="UniProtKB-KW"/>
</dbReference>
<reference evidence="4" key="1">
    <citation type="journal article" date="2014" name="Front. Microbiol.">
        <title>High frequency of phylogenetically diverse reductive dehalogenase-homologous genes in deep subseafloor sedimentary metagenomes.</title>
        <authorList>
            <person name="Kawai M."/>
            <person name="Futagami T."/>
            <person name="Toyoda A."/>
            <person name="Takaki Y."/>
            <person name="Nishi S."/>
            <person name="Hori S."/>
            <person name="Arai W."/>
            <person name="Tsubouchi T."/>
            <person name="Morono Y."/>
            <person name="Uchiyama I."/>
            <person name="Ito T."/>
            <person name="Fujiyama A."/>
            <person name="Inagaki F."/>
            <person name="Takami H."/>
        </authorList>
    </citation>
    <scope>NUCLEOTIDE SEQUENCE</scope>
    <source>
        <strain evidence="4">Expedition CK06-06</strain>
    </source>
</reference>
<protein>
    <recommendedName>
        <fullName evidence="3">DUF1730 domain-containing protein</fullName>
    </recommendedName>
</protein>
<proteinExistence type="predicted"/>
<name>X0YI67_9ZZZZ</name>
<sequence length="115" mass="13143">MSLKDQIVAEAKRLGFNLVGVTRPDPPPHFDIYENWLRKGRHGEMGYLSNQTARQRRADPGSILPECRSILVVGMPHRIPKPLTLVPEEDEIIDHTFRGRVASYAWGDDYHDLIP</sequence>
<keyword evidence="1" id="KW-0408">Iron</keyword>
<evidence type="ECO:0000256" key="2">
    <source>
        <dbReference type="ARBA" id="ARBA00023002"/>
    </source>
</evidence>
<keyword evidence="1" id="KW-0411">Iron-sulfur</keyword>
<gene>
    <name evidence="4" type="ORF">S01H4_11533</name>
</gene>
<evidence type="ECO:0000313" key="4">
    <source>
        <dbReference type="EMBL" id="GAG55744.1"/>
    </source>
</evidence>
<keyword evidence="2" id="KW-0560">Oxidoreductase</keyword>
<feature type="non-terminal residue" evidence="4">
    <location>
        <position position="115"/>
    </location>
</feature>
<dbReference type="GO" id="GO:0052693">
    <property type="term" value="F:epoxyqueuosine reductase activity"/>
    <property type="evidence" value="ECO:0007669"/>
    <property type="project" value="TreeGrafter"/>
</dbReference>
<comment type="caution">
    <text evidence="4">The sequence shown here is derived from an EMBL/GenBank/DDBJ whole genome shotgun (WGS) entry which is preliminary data.</text>
</comment>
<evidence type="ECO:0000259" key="3">
    <source>
        <dbReference type="Pfam" id="PF08331"/>
    </source>
</evidence>
<feature type="domain" description="DUF1730" evidence="3">
    <location>
        <begin position="57"/>
        <end position="114"/>
    </location>
</feature>
<dbReference type="InterPro" id="IPR013542">
    <property type="entry name" value="QueG_DUF1730"/>
</dbReference>
<evidence type="ECO:0000256" key="1">
    <source>
        <dbReference type="ARBA" id="ARBA00022485"/>
    </source>
</evidence>